<dbReference type="GO" id="GO:0000070">
    <property type="term" value="P:mitotic sister chromatid segregation"/>
    <property type="evidence" value="ECO:0007669"/>
    <property type="project" value="TreeGrafter"/>
</dbReference>
<dbReference type="GeneTree" id="ENSGT00490000043432"/>
<dbReference type="AlphaFoldDB" id="A0A673Y3F6"/>
<proteinExistence type="predicted"/>
<dbReference type="InterPro" id="IPR016024">
    <property type="entry name" value="ARM-type_fold"/>
</dbReference>
<dbReference type="InterPro" id="IPR011989">
    <property type="entry name" value="ARM-like"/>
</dbReference>
<name>A0A673Y3F6_SALTR</name>
<reference evidence="3" key="2">
    <citation type="submission" date="2025-09" db="UniProtKB">
        <authorList>
            <consortium name="Ensembl"/>
        </authorList>
    </citation>
    <scope>IDENTIFICATION</scope>
</reference>
<dbReference type="SUPFAM" id="SSF48371">
    <property type="entry name" value="ARM repeat"/>
    <property type="match status" value="1"/>
</dbReference>
<protein>
    <submittedName>
        <fullName evidence="3">Non-SMC condensin II complex, subunit G2</fullName>
    </submittedName>
</protein>
<evidence type="ECO:0000313" key="3">
    <source>
        <dbReference type="Ensembl" id="ENSSTUP00000029055.1"/>
    </source>
</evidence>
<dbReference type="PANTHER" id="PTHR16199">
    <property type="entry name" value="CONDENSIN-2 COMPLEX SUBUNIT G2"/>
    <property type="match status" value="1"/>
</dbReference>
<organism evidence="3 4">
    <name type="scientific">Salmo trutta</name>
    <name type="common">Brown trout</name>
    <dbReference type="NCBI Taxonomy" id="8032"/>
    <lineage>
        <taxon>Eukaryota</taxon>
        <taxon>Metazoa</taxon>
        <taxon>Chordata</taxon>
        <taxon>Craniata</taxon>
        <taxon>Vertebrata</taxon>
        <taxon>Euteleostomi</taxon>
        <taxon>Actinopterygii</taxon>
        <taxon>Neopterygii</taxon>
        <taxon>Teleostei</taxon>
        <taxon>Protacanthopterygii</taxon>
        <taxon>Salmoniformes</taxon>
        <taxon>Salmonidae</taxon>
        <taxon>Salmoninae</taxon>
        <taxon>Salmo</taxon>
    </lineage>
</organism>
<evidence type="ECO:0000313" key="4">
    <source>
        <dbReference type="Proteomes" id="UP000472277"/>
    </source>
</evidence>
<dbReference type="Pfam" id="PF22956">
    <property type="entry name" value="VPS15-like_hel"/>
    <property type="match status" value="1"/>
</dbReference>
<dbReference type="Proteomes" id="UP000472277">
    <property type="component" value="Chromosome 2"/>
</dbReference>
<dbReference type="Ensembl" id="ENSSTUT00000030415.1">
    <property type="protein sequence ID" value="ENSSTUP00000029055.1"/>
    <property type="gene ID" value="ENSSTUG00000012332.1"/>
</dbReference>
<dbReference type="GO" id="GO:0000796">
    <property type="term" value="C:condensin complex"/>
    <property type="evidence" value="ECO:0007669"/>
    <property type="project" value="TreeGrafter"/>
</dbReference>
<dbReference type="PANTHER" id="PTHR16199:SF4">
    <property type="entry name" value="CONDENSIN-2 COMPLEX SUBUNIT G2"/>
    <property type="match status" value="1"/>
</dbReference>
<dbReference type="InterPro" id="IPR024741">
    <property type="entry name" value="Condensin2_G2"/>
</dbReference>
<evidence type="ECO:0000256" key="1">
    <source>
        <dbReference type="ARBA" id="ARBA00022737"/>
    </source>
</evidence>
<gene>
    <name evidence="3" type="primary">NCAPG2</name>
    <name evidence="3" type="synonym">LOC115154180</name>
</gene>
<dbReference type="GO" id="GO:0005634">
    <property type="term" value="C:nucleus"/>
    <property type="evidence" value="ECO:0007669"/>
    <property type="project" value="InterPro"/>
</dbReference>
<sequence length="945" mass="106771">MSVREAFLDSICKDNVWEFLNFTKLHDTAEPFDMDEVLQELPKGQREALWARLVTLLCDQLAAFAPEHWDAGLEEDKQDNDMETHTMSVLEGVTLVVTASVNVIEDGDTYTSLLECGNILNGVLPYLPASEMPLRQAIHGLCEAWWKKGLLGKEELGRTAFLGCLEKTLILKKPGAEIQRLWGFHEVLFTVDFASECSKELIDLLLQCFLSVNHIKNEDGKRLMVFLFSWNVNFIRMIHGTIKNQLPYFAKPHTDHIAEIYCRAWKKASGVCLEQIESTCIQDFMQHAVLLHRTSPVHAKVRQILSYFHKLKGRQGLDEMLYRLYKPILWRALSAANSEVRANATLLFTEAFPIHNPSQSSEKMDETIQKQLDMLVCLLEDPQPLVRSTAILGVCKILAKCWEVIPPTVITDFLKKLVVELANDTTSPDVRCSVFKCLTIVLDNGHSHPLLEQLLPALKNSLHDTSEKVRVAFLNMLLKIKAVRAAKFWKVSSMEHLLARLAVDSQPVSKRIVNLLFNSFFPVNQSVEVWCERCVTLIQMNPKAARTFYQYAHIYTAPTNIVKLMLTIRRCLNACIQTEDLNETESNKENTSVLEHVLSVKDTASMASLLEVVVILWRSIRKALDLNKEAFQYTTAKFGFVVPKYFNVFQEEHCTVPLIQLASLLPPASVPTFSCGVLSRLKRLEAGAKVSQYSQIIECLCSWGQAAHVLELITDWLTDALPTPAGKGNTSRKVRIQETVVAKPDLGLDYLEYLVSRTSTRDCILPFRQGQLKQLHQALGAWKARADVPRAETALRAFALHARLSAHLQHKVSPIAYMPPLCNQSVYSIAHDKLTYYAKKGYLCVPLLLSVLTEVAENYVPENQAQDKQSSIILTVVTNVFQKILEVMARRLRKDPEEGQEVRMMACVPNISHPQEVTTPETVQDLPPLSSILLNVLLKSPPVTR</sequence>
<evidence type="ECO:0000259" key="2">
    <source>
        <dbReference type="Pfam" id="PF22956"/>
    </source>
</evidence>
<dbReference type="InterPro" id="IPR055231">
    <property type="entry name" value="2AA_helical"/>
</dbReference>
<reference evidence="3" key="1">
    <citation type="submission" date="2025-08" db="UniProtKB">
        <authorList>
            <consortium name="Ensembl"/>
        </authorList>
    </citation>
    <scope>IDENTIFICATION</scope>
</reference>
<feature type="domain" description="Phosphatase 2A Regulatory Subunit A helical" evidence="2">
    <location>
        <begin position="358"/>
        <end position="480"/>
    </location>
</feature>
<keyword evidence="1" id="KW-0677">Repeat</keyword>
<keyword evidence="4" id="KW-1185">Reference proteome</keyword>
<accession>A0A673Y3F6</accession>
<dbReference type="Gene3D" id="1.25.10.10">
    <property type="entry name" value="Leucine-rich Repeat Variant"/>
    <property type="match status" value="1"/>
</dbReference>
<dbReference type="Pfam" id="PF12422">
    <property type="entry name" value="Condensin2nSMC"/>
    <property type="match status" value="1"/>
</dbReference>